<evidence type="ECO:0000313" key="2">
    <source>
        <dbReference type="EMBL" id="SCF20824.1"/>
    </source>
</evidence>
<dbReference type="RefSeq" id="WP_088983024.1">
    <property type="nucleotide sequence ID" value="NZ_LT607413.1"/>
</dbReference>
<evidence type="ECO:0000313" key="3">
    <source>
        <dbReference type="Proteomes" id="UP000198253"/>
    </source>
</evidence>
<dbReference type="InParanoid" id="A0A1C4YJC6"/>
<evidence type="ECO:0000256" key="1">
    <source>
        <dbReference type="SAM" id="SignalP"/>
    </source>
</evidence>
<feature type="chain" id="PRO_5008709231" description="Secreted protein" evidence="1">
    <location>
        <begin position="32"/>
        <end position="157"/>
    </location>
</feature>
<keyword evidence="3" id="KW-1185">Reference proteome</keyword>
<evidence type="ECO:0008006" key="4">
    <source>
        <dbReference type="Google" id="ProtNLM"/>
    </source>
</evidence>
<keyword evidence="1" id="KW-0732">Signal</keyword>
<dbReference type="AlphaFoldDB" id="A0A1C4YJC6"/>
<dbReference type="OrthoDB" id="4308311at2"/>
<gene>
    <name evidence="2" type="ORF">GA0070618_4045</name>
</gene>
<feature type="signal peptide" evidence="1">
    <location>
        <begin position="1"/>
        <end position="31"/>
    </location>
</feature>
<organism evidence="2 3">
    <name type="scientific">Micromonospora echinospora</name>
    <name type="common">Micromonospora purpurea</name>
    <dbReference type="NCBI Taxonomy" id="1877"/>
    <lineage>
        <taxon>Bacteria</taxon>
        <taxon>Bacillati</taxon>
        <taxon>Actinomycetota</taxon>
        <taxon>Actinomycetes</taxon>
        <taxon>Micromonosporales</taxon>
        <taxon>Micromonosporaceae</taxon>
        <taxon>Micromonospora</taxon>
    </lineage>
</organism>
<name>A0A1C4YJC6_MICEC</name>
<sequence>MKRTFLSPGRTLMAALAAFALVLMGQTQAQADTGSRDRGGVQTRGDVSVLGADDLFLEYYEGGWILGTGEFNADPENGVPGDAIRACDTHADGAGIDVQMDINPGSIWITDRLATTRGHNSPYCSPWMSGDIPEGTVVAVRICKASVACNAPQYSFA</sequence>
<accession>A0A1C4YJC6</accession>
<dbReference type="Proteomes" id="UP000198253">
    <property type="component" value="Chromosome I"/>
</dbReference>
<protein>
    <recommendedName>
        <fullName evidence="4">Secreted protein</fullName>
    </recommendedName>
</protein>
<reference evidence="3" key="1">
    <citation type="submission" date="2016-06" db="EMBL/GenBank/DDBJ databases">
        <authorList>
            <person name="Varghese N."/>
            <person name="Submissions Spin"/>
        </authorList>
    </citation>
    <scope>NUCLEOTIDE SEQUENCE [LARGE SCALE GENOMIC DNA]</scope>
    <source>
        <strain evidence="3">DSM 43816</strain>
    </source>
</reference>
<dbReference type="EMBL" id="LT607413">
    <property type="protein sequence ID" value="SCF20824.1"/>
    <property type="molecule type" value="Genomic_DNA"/>
</dbReference>
<proteinExistence type="predicted"/>